<gene>
    <name evidence="4" type="ORF">IAA55_02735</name>
</gene>
<dbReference type="Pfam" id="PF00535">
    <property type="entry name" value="Glycos_transf_2"/>
    <property type="match status" value="1"/>
</dbReference>
<dbReference type="CDD" id="cd00761">
    <property type="entry name" value="Glyco_tranf_GTA_type"/>
    <property type="match status" value="1"/>
</dbReference>
<keyword evidence="1" id="KW-0328">Glycosyltransferase</keyword>
<evidence type="ECO:0000256" key="1">
    <source>
        <dbReference type="ARBA" id="ARBA00022676"/>
    </source>
</evidence>
<keyword evidence="2" id="KW-0808">Transferase</keyword>
<dbReference type="EMBL" id="DVHM01000045">
    <property type="protein sequence ID" value="HIR70180.1"/>
    <property type="molecule type" value="Genomic_DNA"/>
</dbReference>
<evidence type="ECO:0000313" key="4">
    <source>
        <dbReference type="EMBL" id="HIR70180.1"/>
    </source>
</evidence>
<accession>A0A9D1E870</accession>
<evidence type="ECO:0000259" key="3">
    <source>
        <dbReference type="Pfam" id="PF00535"/>
    </source>
</evidence>
<protein>
    <submittedName>
        <fullName evidence="4">Glycosyltransferase family 2 protein</fullName>
    </submittedName>
</protein>
<dbReference type="Proteomes" id="UP000823912">
    <property type="component" value="Unassembled WGS sequence"/>
</dbReference>
<reference evidence="4" key="2">
    <citation type="journal article" date="2021" name="PeerJ">
        <title>Extensive microbial diversity within the chicken gut microbiome revealed by metagenomics and culture.</title>
        <authorList>
            <person name="Gilroy R."/>
            <person name="Ravi A."/>
            <person name="Getino M."/>
            <person name="Pursley I."/>
            <person name="Horton D.L."/>
            <person name="Alikhan N.F."/>
            <person name="Baker D."/>
            <person name="Gharbi K."/>
            <person name="Hall N."/>
            <person name="Watson M."/>
            <person name="Adriaenssens E.M."/>
            <person name="Foster-Nyarko E."/>
            <person name="Jarju S."/>
            <person name="Secka A."/>
            <person name="Antonio M."/>
            <person name="Oren A."/>
            <person name="Chaudhuri R.R."/>
            <person name="La Ragione R."/>
            <person name="Hildebrand F."/>
            <person name="Pallen M.J."/>
        </authorList>
    </citation>
    <scope>NUCLEOTIDE SEQUENCE</scope>
    <source>
        <strain evidence="4">ChiSjej5B23-6657</strain>
    </source>
</reference>
<dbReference type="Gene3D" id="3.90.550.10">
    <property type="entry name" value="Spore Coat Polysaccharide Biosynthesis Protein SpsA, Chain A"/>
    <property type="match status" value="1"/>
</dbReference>
<proteinExistence type="predicted"/>
<dbReference type="InterPro" id="IPR001173">
    <property type="entry name" value="Glyco_trans_2-like"/>
</dbReference>
<dbReference type="GO" id="GO:0016757">
    <property type="term" value="F:glycosyltransferase activity"/>
    <property type="evidence" value="ECO:0007669"/>
    <property type="project" value="UniProtKB-KW"/>
</dbReference>
<dbReference type="InterPro" id="IPR029044">
    <property type="entry name" value="Nucleotide-diphossugar_trans"/>
</dbReference>
<dbReference type="PANTHER" id="PTHR22916">
    <property type="entry name" value="GLYCOSYLTRANSFERASE"/>
    <property type="match status" value="1"/>
</dbReference>
<evidence type="ECO:0000256" key="2">
    <source>
        <dbReference type="ARBA" id="ARBA00022679"/>
    </source>
</evidence>
<dbReference type="SUPFAM" id="SSF53448">
    <property type="entry name" value="Nucleotide-diphospho-sugar transferases"/>
    <property type="match status" value="1"/>
</dbReference>
<reference evidence="4" key="1">
    <citation type="submission" date="2020-10" db="EMBL/GenBank/DDBJ databases">
        <authorList>
            <person name="Gilroy R."/>
        </authorList>
    </citation>
    <scope>NUCLEOTIDE SEQUENCE</scope>
    <source>
        <strain evidence="4">ChiSjej5B23-6657</strain>
    </source>
</reference>
<name>A0A9D1E870_9FIRM</name>
<organism evidence="4 5">
    <name type="scientific">Candidatus Pullilachnospira gallistercoris</name>
    <dbReference type="NCBI Taxonomy" id="2840911"/>
    <lineage>
        <taxon>Bacteria</taxon>
        <taxon>Bacillati</taxon>
        <taxon>Bacillota</taxon>
        <taxon>Clostridia</taxon>
        <taxon>Lachnospirales</taxon>
        <taxon>Lachnospiraceae</taxon>
        <taxon>Lachnospiraceae incertae sedis</taxon>
        <taxon>Candidatus Pullilachnospira</taxon>
    </lineage>
</organism>
<evidence type="ECO:0000313" key="5">
    <source>
        <dbReference type="Proteomes" id="UP000823912"/>
    </source>
</evidence>
<dbReference type="AlphaFoldDB" id="A0A9D1E870"/>
<comment type="caution">
    <text evidence="4">The sequence shown here is derived from an EMBL/GenBank/DDBJ whole genome shotgun (WGS) entry which is preliminary data.</text>
</comment>
<dbReference type="PANTHER" id="PTHR22916:SF51">
    <property type="entry name" value="GLYCOSYLTRANSFERASE EPSH-RELATED"/>
    <property type="match status" value="1"/>
</dbReference>
<feature type="domain" description="Glycosyltransferase 2-like" evidence="3">
    <location>
        <begin position="6"/>
        <end position="130"/>
    </location>
</feature>
<sequence length="352" mass="40670">MEKKVSLIVPVYNGENYLKDCVDSILGQTLREIEILLVDDGSKDRTPQLCDAYAAADERVRVIHQENRGLGMARNAGLDAAEGIYVTFVDSDDYISGEMCEKMYQAAEQYQADMVLAGLCQEGGSLFSGETVDEVCCFPREEIFDGEQGRQRLMFGIIGAEPWEDQDSRYNFSACKNLYRTGLIQTFGLRFFSERKVISEDVIFLLDVVSHVQKAVGIPGAFYHYRRNTSSITRTYREGLFEQFLQLERMIEERVKEYLPEQDVVRCTDRLLQARARVALASEVQYGLAKGAGFFQTRGQMRRITGNERLRRTLRRYPYWKLPKKQALFAFAMRYRLSLLQYLLIYLRERGR</sequence>